<name>W9S6B9_9ROSA</name>
<evidence type="ECO:0000313" key="3">
    <source>
        <dbReference type="Proteomes" id="UP000030645"/>
    </source>
</evidence>
<reference evidence="3" key="1">
    <citation type="submission" date="2013-01" db="EMBL/GenBank/DDBJ databases">
        <title>Draft Genome Sequence of a Mulberry Tree, Morus notabilis C.K. Schneid.</title>
        <authorList>
            <person name="He N."/>
            <person name="Zhao S."/>
        </authorList>
    </citation>
    <scope>NUCLEOTIDE SEQUENCE</scope>
</reference>
<protein>
    <submittedName>
        <fullName evidence="2">Uncharacterized protein</fullName>
    </submittedName>
</protein>
<keyword evidence="3" id="KW-1185">Reference proteome</keyword>
<evidence type="ECO:0000256" key="1">
    <source>
        <dbReference type="SAM" id="MobiDB-lite"/>
    </source>
</evidence>
<dbReference type="Proteomes" id="UP000030645">
    <property type="component" value="Unassembled WGS sequence"/>
</dbReference>
<evidence type="ECO:0000313" key="2">
    <source>
        <dbReference type="EMBL" id="EXC13331.1"/>
    </source>
</evidence>
<sequence>MVAEVQTLGGTTPPTPKIFGRRSTLLNSRLTSTRLSASSYEGPSPATTQPLTAPFLCQDLPRGLPRQNLPKLLDSSSEDEVEAWAFQPPRHMGNYLRPSPYSGSREFKLKIDGYLQIEEFLDWLKTVDAFFDYMGVPPNQQVKLVTLNELRNNSLVLRPEPPLFGGCPHHRRSNAASRPPP</sequence>
<gene>
    <name evidence="2" type="ORF">L484_012759</name>
</gene>
<accession>W9S6B9</accession>
<feature type="region of interest" description="Disordered" evidence="1">
    <location>
        <begin position="1"/>
        <end position="21"/>
    </location>
</feature>
<organism evidence="2 3">
    <name type="scientific">Morus notabilis</name>
    <dbReference type="NCBI Taxonomy" id="981085"/>
    <lineage>
        <taxon>Eukaryota</taxon>
        <taxon>Viridiplantae</taxon>
        <taxon>Streptophyta</taxon>
        <taxon>Embryophyta</taxon>
        <taxon>Tracheophyta</taxon>
        <taxon>Spermatophyta</taxon>
        <taxon>Magnoliopsida</taxon>
        <taxon>eudicotyledons</taxon>
        <taxon>Gunneridae</taxon>
        <taxon>Pentapetalae</taxon>
        <taxon>rosids</taxon>
        <taxon>fabids</taxon>
        <taxon>Rosales</taxon>
        <taxon>Moraceae</taxon>
        <taxon>Moreae</taxon>
        <taxon>Morus</taxon>
    </lineage>
</organism>
<proteinExistence type="predicted"/>
<dbReference type="EMBL" id="KE345743">
    <property type="protein sequence ID" value="EXC13331.1"/>
    <property type="molecule type" value="Genomic_DNA"/>
</dbReference>
<dbReference type="AlphaFoldDB" id="W9S6B9"/>